<dbReference type="EMBL" id="WJJP01000728">
    <property type="protein sequence ID" value="MBD3327399.1"/>
    <property type="molecule type" value="Genomic_DNA"/>
</dbReference>
<accession>A0A9D5JZU9</accession>
<protein>
    <submittedName>
        <fullName evidence="1">DUF499 domain-containing protein</fullName>
    </submittedName>
</protein>
<evidence type="ECO:0000313" key="1">
    <source>
        <dbReference type="EMBL" id="MBD3327399.1"/>
    </source>
</evidence>
<proteinExistence type="predicted"/>
<reference evidence="1" key="1">
    <citation type="submission" date="2019-11" db="EMBL/GenBank/DDBJ databases">
        <title>Microbial mats filling the niche in hypersaline microbial mats.</title>
        <authorList>
            <person name="Wong H.L."/>
            <person name="Macleod F.I."/>
            <person name="White R.A. III"/>
            <person name="Burns B.P."/>
        </authorList>
    </citation>
    <scope>NUCLEOTIDE SEQUENCE</scope>
    <source>
        <strain evidence="1">Rbin_158</strain>
    </source>
</reference>
<feature type="non-terminal residue" evidence="1">
    <location>
        <position position="244"/>
    </location>
</feature>
<dbReference type="Pfam" id="PF04465">
    <property type="entry name" value="DUF499"/>
    <property type="match status" value="1"/>
</dbReference>
<dbReference type="AlphaFoldDB" id="A0A9D5JZU9"/>
<comment type="caution">
    <text evidence="1">The sequence shown here is derived from an EMBL/GenBank/DDBJ whole genome shotgun (WGS) entry which is preliminary data.</text>
</comment>
<dbReference type="InterPro" id="IPR007555">
    <property type="entry name" value="DUF499"/>
</dbReference>
<dbReference type="Proteomes" id="UP000649604">
    <property type="component" value="Unassembled WGS sequence"/>
</dbReference>
<gene>
    <name evidence="1" type="ORF">GF339_22625</name>
</gene>
<organism evidence="1 2">
    <name type="scientific">candidate division KSB3 bacterium</name>
    <dbReference type="NCBI Taxonomy" id="2044937"/>
    <lineage>
        <taxon>Bacteria</taxon>
        <taxon>candidate division KSB3</taxon>
    </lineage>
</organism>
<evidence type="ECO:0000313" key="2">
    <source>
        <dbReference type="Proteomes" id="UP000649604"/>
    </source>
</evidence>
<name>A0A9D5JZU9_9BACT</name>
<sequence>MALKSWYDVIKPRSDLRQGHVPEASEFAVHLDQVRDGRALDEYTNPEMFFKRTYLTKNLTRFAAEALRRLSGEKVETNAVFHMITQFGGGKTHALTLLYHLGAYGPQSHQWQGVSRIMQEAGVSAVPQTQTAVFVGTEFDPLHGRGGDDGTPKRLTPWGEIAYRLGGEAGFAAVAEHDRERIAPGGDVIRKFLPPDQPCLILMDEVLHYIARTRKMEAHRDMIDQFYYFLQSFSEQVRAMDRAV</sequence>